<keyword evidence="3" id="KW-1185">Reference proteome</keyword>
<accession>A0A9N7VSN8</accession>
<evidence type="ECO:0000313" key="3">
    <source>
        <dbReference type="Proteomes" id="UP001153269"/>
    </source>
</evidence>
<dbReference type="AlphaFoldDB" id="A0A9N7VSN8"/>
<sequence>MSPNHVSLLFAAEQLHISTDRRTGQAAVFADSDRMLLNLGRLPADGNLIKTSGSTCYPSYLLGLREKVRAQREERAGMRLPLSVNPVATKWTVNPALGLVSRRSAPQASGPTAGPRSWPQRAAGRTFRIKFSISSRCTCNHMQLPSVTLWRRRRRSGHSARPVQRT</sequence>
<comment type="caution">
    <text evidence="2">The sequence shown here is derived from an EMBL/GenBank/DDBJ whole genome shotgun (WGS) entry which is preliminary data.</text>
</comment>
<dbReference type="Proteomes" id="UP001153269">
    <property type="component" value="Unassembled WGS sequence"/>
</dbReference>
<reference evidence="2" key="1">
    <citation type="submission" date="2020-03" db="EMBL/GenBank/DDBJ databases">
        <authorList>
            <person name="Weist P."/>
        </authorList>
    </citation>
    <scope>NUCLEOTIDE SEQUENCE</scope>
</reference>
<protein>
    <submittedName>
        <fullName evidence="2">Uncharacterized protein</fullName>
    </submittedName>
</protein>
<name>A0A9N7VSN8_PLEPL</name>
<organism evidence="2 3">
    <name type="scientific">Pleuronectes platessa</name>
    <name type="common">European plaice</name>
    <dbReference type="NCBI Taxonomy" id="8262"/>
    <lineage>
        <taxon>Eukaryota</taxon>
        <taxon>Metazoa</taxon>
        <taxon>Chordata</taxon>
        <taxon>Craniata</taxon>
        <taxon>Vertebrata</taxon>
        <taxon>Euteleostomi</taxon>
        <taxon>Actinopterygii</taxon>
        <taxon>Neopterygii</taxon>
        <taxon>Teleostei</taxon>
        <taxon>Neoteleostei</taxon>
        <taxon>Acanthomorphata</taxon>
        <taxon>Carangaria</taxon>
        <taxon>Pleuronectiformes</taxon>
        <taxon>Pleuronectoidei</taxon>
        <taxon>Pleuronectidae</taxon>
        <taxon>Pleuronectes</taxon>
    </lineage>
</organism>
<proteinExistence type="predicted"/>
<feature type="region of interest" description="Disordered" evidence="1">
    <location>
        <begin position="102"/>
        <end position="121"/>
    </location>
</feature>
<evidence type="ECO:0000256" key="1">
    <source>
        <dbReference type="SAM" id="MobiDB-lite"/>
    </source>
</evidence>
<dbReference type="EMBL" id="CADEAL010004218">
    <property type="protein sequence ID" value="CAB1454602.1"/>
    <property type="molecule type" value="Genomic_DNA"/>
</dbReference>
<gene>
    <name evidence="2" type="ORF">PLEPLA_LOCUS42368</name>
</gene>
<evidence type="ECO:0000313" key="2">
    <source>
        <dbReference type="EMBL" id="CAB1454602.1"/>
    </source>
</evidence>